<dbReference type="Proteomes" id="UP001295462">
    <property type="component" value="Unassembled WGS sequence"/>
</dbReference>
<evidence type="ECO:0000313" key="2">
    <source>
        <dbReference type="Proteomes" id="UP001295462"/>
    </source>
</evidence>
<evidence type="ECO:0000313" key="1">
    <source>
        <dbReference type="EMBL" id="CAH1601701.1"/>
    </source>
</evidence>
<accession>A0AAU9QTM1</accession>
<sequence>MEKLKNLTSSQLINVANSLVSFLNYSVYDSHQIEDEVALLLALEQSACMLGLNEIDDDSSVVIGLYIAAINGAVSQATDDDLGFKRNDWQNILTLLPEQFSEIS</sequence>
<protein>
    <submittedName>
        <fullName evidence="1">Uncharacterized protein</fullName>
    </submittedName>
</protein>
<dbReference type="RefSeq" id="WP_409589854.1">
    <property type="nucleotide sequence ID" value="NZ_CAKMTZ010000104.1"/>
</dbReference>
<dbReference type="AlphaFoldDB" id="A0AAU9QTM1"/>
<comment type="caution">
    <text evidence="1">The sequence shown here is derived from an EMBL/GenBank/DDBJ whole genome shotgun (WGS) entry which is preliminary data.</text>
</comment>
<gene>
    <name evidence="1" type="ORF">THF1A12_50174</name>
</gene>
<name>A0AAU9QTM1_9VIBR</name>
<proteinExistence type="predicted"/>
<organism evidence="1 2">
    <name type="scientific">Vibrio jasicida</name>
    <dbReference type="NCBI Taxonomy" id="766224"/>
    <lineage>
        <taxon>Bacteria</taxon>
        <taxon>Pseudomonadati</taxon>
        <taxon>Pseudomonadota</taxon>
        <taxon>Gammaproteobacteria</taxon>
        <taxon>Vibrionales</taxon>
        <taxon>Vibrionaceae</taxon>
        <taxon>Vibrio</taxon>
    </lineage>
</organism>
<reference evidence="1" key="1">
    <citation type="submission" date="2022-01" db="EMBL/GenBank/DDBJ databases">
        <authorList>
            <person name="Lagorce A."/>
        </authorList>
    </citation>
    <scope>NUCLEOTIDE SEQUENCE</scope>
    <source>
        <strain evidence="1">Th15_F1_A12</strain>
    </source>
</reference>
<dbReference type="EMBL" id="CAKMUD010000105">
    <property type="protein sequence ID" value="CAH1601701.1"/>
    <property type="molecule type" value="Genomic_DNA"/>
</dbReference>